<dbReference type="PANTHER" id="PTHR12271">
    <property type="entry name" value="POLY A POLYMERASE CID PAP -RELATED"/>
    <property type="match status" value="1"/>
</dbReference>
<protein>
    <recommendedName>
        <fullName evidence="1">Poly(A) RNA polymerase mitochondrial-like central palm domain-containing protein</fullName>
    </recommendedName>
</protein>
<dbReference type="InterPro" id="IPR054708">
    <property type="entry name" value="MTPAP-like_central"/>
</dbReference>
<accession>X6MN54</accession>
<name>X6MN54_RETFI</name>
<dbReference type="SUPFAM" id="SSF81631">
    <property type="entry name" value="PAP/OAS1 substrate-binding domain"/>
    <property type="match status" value="1"/>
</dbReference>
<evidence type="ECO:0000313" key="3">
    <source>
        <dbReference type="Proteomes" id="UP000023152"/>
    </source>
</evidence>
<dbReference type="AlphaFoldDB" id="X6MN54"/>
<dbReference type="EMBL" id="ASPP01019167">
    <property type="protein sequence ID" value="ETO15398.1"/>
    <property type="molecule type" value="Genomic_DNA"/>
</dbReference>
<keyword evidence="3" id="KW-1185">Reference proteome</keyword>
<evidence type="ECO:0000313" key="2">
    <source>
        <dbReference type="EMBL" id="ETO15398.1"/>
    </source>
</evidence>
<feature type="domain" description="Poly(A) RNA polymerase mitochondrial-like central palm" evidence="1">
    <location>
        <begin position="17"/>
        <end position="144"/>
    </location>
</feature>
<sequence>MEDTSNIISQEKIWKDFSERLWEHYEHHTPKDPYLLAQKHFEEVLKQSVHQALKKINLKPSALVIFGSTAWGISTIGSDLDIGILLPELDPNSQNNKQRIRRVIQELKFQLTPISAVLFARVPIIRCVYRSDTRFEADISVTTPLVSVTNAYMKKYMNSHPLVKPFVIAVKHWAKSCKLVDAYCGYFNSFGITILALKLLQKYKIIPVYPLSIVYKQQDKEETQDITKQTQSQYQLGGLLYAFFRFILEFDWKKNHIQITSAGLFFLIFFANSNDFDV</sequence>
<dbReference type="InterPro" id="IPR043519">
    <property type="entry name" value="NT_sf"/>
</dbReference>
<gene>
    <name evidence="2" type="ORF">RFI_21968</name>
</gene>
<comment type="caution">
    <text evidence="2">The sequence shown here is derived from an EMBL/GenBank/DDBJ whole genome shotgun (WGS) entry which is preliminary data.</text>
</comment>
<dbReference type="SUPFAM" id="SSF81301">
    <property type="entry name" value="Nucleotidyltransferase"/>
    <property type="match status" value="1"/>
</dbReference>
<dbReference type="OrthoDB" id="2274644at2759"/>
<evidence type="ECO:0000259" key="1">
    <source>
        <dbReference type="Pfam" id="PF22600"/>
    </source>
</evidence>
<reference evidence="2 3" key="1">
    <citation type="journal article" date="2013" name="Curr. Biol.">
        <title>The Genome of the Foraminiferan Reticulomyxa filosa.</title>
        <authorList>
            <person name="Glockner G."/>
            <person name="Hulsmann N."/>
            <person name="Schleicher M."/>
            <person name="Noegel A.A."/>
            <person name="Eichinger L."/>
            <person name="Gallinger C."/>
            <person name="Pawlowski J."/>
            <person name="Sierra R."/>
            <person name="Euteneuer U."/>
            <person name="Pillet L."/>
            <person name="Moustafa A."/>
            <person name="Platzer M."/>
            <person name="Groth M."/>
            <person name="Szafranski K."/>
            <person name="Schliwa M."/>
        </authorList>
    </citation>
    <scope>NUCLEOTIDE SEQUENCE [LARGE SCALE GENOMIC DNA]</scope>
</reference>
<organism evidence="2 3">
    <name type="scientific">Reticulomyxa filosa</name>
    <dbReference type="NCBI Taxonomy" id="46433"/>
    <lineage>
        <taxon>Eukaryota</taxon>
        <taxon>Sar</taxon>
        <taxon>Rhizaria</taxon>
        <taxon>Retaria</taxon>
        <taxon>Foraminifera</taxon>
        <taxon>Monothalamids</taxon>
        <taxon>Reticulomyxidae</taxon>
        <taxon>Reticulomyxa</taxon>
    </lineage>
</organism>
<dbReference type="GO" id="GO:0050265">
    <property type="term" value="F:RNA uridylyltransferase activity"/>
    <property type="evidence" value="ECO:0007669"/>
    <property type="project" value="TreeGrafter"/>
</dbReference>
<dbReference type="GO" id="GO:0031123">
    <property type="term" value="P:RNA 3'-end processing"/>
    <property type="evidence" value="ECO:0007669"/>
    <property type="project" value="TreeGrafter"/>
</dbReference>
<dbReference type="PANTHER" id="PTHR12271:SF135">
    <property type="entry name" value="CAFFEINE-INDUCED PROTEIN 16"/>
    <property type="match status" value="1"/>
</dbReference>
<dbReference type="Gene3D" id="1.10.1410.10">
    <property type="match status" value="1"/>
</dbReference>
<proteinExistence type="predicted"/>
<dbReference type="Pfam" id="PF22600">
    <property type="entry name" value="MTPAP-like_central"/>
    <property type="match status" value="1"/>
</dbReference>
<dbReference type="Gene3D" id="3.30.460.10">
    <property type="entry name" value="Beta Polymerase, domain 2"/>
    <property type="match status" value="1"/>
</dbReference>
<dbReference type="Proteomes" id="UP000023152">
    <property type="component" value="Unassembled WGS sequence"/>
</dbReference>